<dbReference type="InterPro" id="IPR003593">
    <property type="entry name" value="AAA+_ATPase"/>
</dbReference>
<evidence type="ECO:0000256" key="3">
    <source>
        <dbReference type="ARBA" id="ARBA00022448"/>
    </source>
</evidence>
<evidence type="ECO:0000256" key="7">
    <source>
        <dbReference type="ARBA" id="ARBA00022840"/>
    </source>
</evidence>
<dbReference type="PANTHER" id="PTHR48040:SF45">
    <property type="entry name" value="PLEIOTROPIC DRUG RESISTANCE PROTEIN 1-LIKE"/>
    <property type="match status" value="1"/>
</dbReference>
<dbReference type="PROSITE" id="PS00211">
    <property type="entry name" value="ABC_TRANSPORTER_1"/>
    <property type="match status" value="1"/>
</dbReference>
<evidence type="ECO:0000259" key="12">
    <source>
        <dbReference type="PROSITE" id="PS50893"/>
    </source>
</evidence>
<dbReference type="InterPro" id="IPR029481">
    <property type="entry name" value="ABC_trans_N"/>
</dbReference>
<dbReference type="InterPro" id="IPR027417">
    <property type="entry name" value="P-loop_NTPase"/>
</dbReference>
<feature type="transmembrane region" description="Helical" evidence="11">
    <location>
        <begin position="559"/>
        <end position="579"/>
    </location>
</feature>
<evidence type="ECO:0000256" key="5">
    <source>
        <dbReference type="ARBA" id="ARBA00022737"/>
    </source>
</evidence>
<keyword evidence="5" id="KW-0677">Repeat</keyword>
<evidence type="ECO:0000256" key="8">
    <source>
        <dbReference type="ARBA" id="ARBA00022989"/>
    </source>
</evidence>
<dbReference type="InterPro" id="IPR034003">
    <property type="entry name" value="ABCG_PDR_2"/>
</dbReference>
<feature type="domain" description="ABC transporter" evidence="12">
    <location>
        <begin position="157"/>
        <end position="430"/>
    </location>
</feature>
<feature type="region of interest" description="Disordered" evidence="10">
    <location>
        <begin position="827"/>
        <end position="853"/>
    </location>
</feature>
<evidence type="ECO:0000256" key="6">
    <source>
        <dbReference type="ARBA" id="ARBA00022741"/>
    </source>
</evidence>
<keyword evidence="9 11" id="KW-0472">Membrane</keyword>
<dbReference type="GO" id="GO:0016020">
    <property type="term" value="C:membrane"/>
    <property type="evidence" value="ECO:0007669"/>
    <property type="project" value="UniProtKB-SubCell"/>
</dbReference>
<keyword evidence="14" id="KW-1185">Reference proteome</keyword>
<keyword evidence="3" id="KW-0813">Transport</keyword>
<dbReference type="CDD" id="cd03233">
    <property type="entry name" value="ABCG_PDR_domain1"/>
    <property type="match status" value="1"/>
</dbReference>
<evidence type="ECO:0000256" key="10">
    <source>
        <dbReference type="SAM" id="MobiDB-lite"/>
    </source>
</evidence>
<comment type="similarity">
    <text evidence="2">Belongs to the ABC transporter superfamily. ABCG family. PDR (TC 3.A.1.205) subfamily.</text>
</comment>
<dbReference type="Pfam" id="PF08370">
    <property type="entry name" value="PDR_assoc"/>
    <property type="match status" value="1"/>
</dbReference>
<feature type="transmembrane region" description="Helical" evidence="11">
    <location>
        <begin position="779"/>
        <end position="805"/>
    </location>
</feature>
<protein>
    <recommendedName>
        <fullName evidence="12">ABC transporter domain-containing protein</fullName>
    </recommendedName>
</protein>
<dbReference type="InterPro" id="IPR043926">
    <property type="entry name" value="ABCG_dom"/>
</dbReference>
<comment type="subcellular location">
    <subcellularLocation>
        <location evidence="1">Membrane</location>
        <topology evidence="1">Multi-pass membrane protein</topology>
    </subcellularLocation>
</comment>
<dbReference type="InterPro" id="IPR034001">
    <property type="entry name" value="ABCG_PDR_1"/>
</dbReference>
<dbReference type="PANTHER" id="PTHR48040">
    <property type="entry name" value="PLEIOTROPIC DRUG RESISTANCE PROTEIN 1-LIKE ISOFORM X1"/>
    <property type="match status" value="1"/>
</dbReference>
<evidence type="ECO:0000313" key="14">
    <source>
        <dbReference type="Proteomes" id="UP000009183"/>
    </source>
</evidence>
<dbReference type="Pfam" id="PF19055">
    <property type="entry name" value="ABC2_membrane_7"/>
    <property type="match status" value="1"/>
</dbReference>
<keyword evidence="4 11" id="KW-0812">Transmembrane</keyword>
<evidence type="ECO:0000256" key="2">
    <source>
        <dbReference type="ARBA" id="ARBA00006012"/>
    </source>
</evidence>
<dbReference type="GO" id="GO:0005524">
    <property type="term" value="F:ATP binding"/>
    <property type="evidence" value="ECO:0007669"/>
    <property type="project" value="UniProtKB-KW"/>
</dbReference>
<evidence type="ECO:0000256" key="11">
    <source>
        <dbReference type="SAM" id="Phobius"/>
    </source>
</evidence>
<dbReference type="EMBL" id="FN595756">
    <property type="protein sequence ID" value="CCB51552.1"/>
    <property type="molecule type" value="Genomic_DNA"/>
</dbReference>
<sequence length="1477" mass="167594">MELGQLRTIDNVEENGDEEALKWAALERLPTYDRARKGIFNGDAGESKGVDLRKLGFQEREELLNRVIRHADDNEEFLRKLKNRMDRVSLDLPTIEVRFENLNVEAEAYVGSRALPTILNSYFNQIEVAKSHTRSNNYHFLMKFYLLLTCYLSKGLLNFLHILPSKKRKISVLHNTSGIIKPGRMTLLLGPPSSGKTTLLLALSGKLDSELKFSGKVTYNGYEMHEFVPQRTSAYISQEDVHISELTVRETLTFAARCQGVGTNYDALMELLRREKEANVKPDSDIDMYMKAAVLTGHKEDIVTNYILKILGLEVCADTIVGDVMRRGISGGQKKRVTIGEMLVGPSMAFFMDNISTGLDSSTTFQIINSIKQSIHILNKTTLISLLQPAPETYDLFDDIILISEGQIVYQGPCEYVLEFFESMGFRCPERKGIADYLQEVTSRKDQKQYWANEAKPYSYVSINEFTEAFKAFHVGRAIQCELATPFNRARSHPAALTKSKYGTSKKELLKACLSREFILMKRNSSLYAFKLLQFVFTAIIVATIFTRSNMHHKELKDGTIYLGALYFGLTVTLFSGFFELSMTIGKLPVFYKQRDLLFYPSWAYSLPTPMLGTILSILEVTLWIAITYYAIGFDPDLKRQARIYIHIFMLMASLSFSPLTQMSKQYLILAMNGQMSYGFFRCIAALSRNFVIANTSAHVALIWLLIFSGFVLARENITKWLSWGYWTSPLMYVQNALSVNEFLGEKWKARIPVSTGSTAPSLGISVLKSRCLFTNPDWYWIGFGALICFIFLFHGIYNLALAYLNEYGKSRAVFLSEEALKEKHINRTGEENRTSEYGAHSNGNKASRSKFNEPPIYEAGDVGKYQEKGMLLPFRPLTIAFENIRYSVDMPQAMKAQGVEVNRLVLLKGLNGTFRPGVLTALMGVSGAGKTTLLDMLSGRKNIGYIEGNITVSGYPKKQETFARVSGYCEQNDIHSPLVTVYESLLYSAWLRLPAEINPETREIFIQEVMELIELTPLGEALVGYPNVNGLSVEQRKRLTIAVELVANPSIIFMDEPTSGLDARAASIVMRAVRKIVDTGRTVVCTIHQPSIDIFESFDELFLLKRGGEEIYVGPLGHQAGHMIKYFEEINGVDRIKDGYNPATWVLEVTTDAQEEFLGVKFAEIYKKSDLFQRNKALIKELSTPPPNSQDLNFSSQYPRSFLTQFKACLWRYYKSYWRNTAYNSLRFLASTMEAFMLGITFWGLGSNRRTGLDIFNVLGSLHTAVMFLGTQNASIARPVVIMDRAVFYRERAAGFYSALPCAIAQIAIEIPYTLTQAIIYGIIVYTMMGLELKAAKFLLYLLFQILSLLYFTYYGMMIIAVSPNQEIATLLSALFYTLWNIFSGFIIPRKRIPVWWRWYAWVCPVAWSLYGFAASQYGDVQTKMESSETVAEYMRNYFGYRHDFLGVVCMVLIGFNVLFASVFAYSMKALNFQKR</sequence>
<dbReference type="SMART" id="SM00382">
    <property type="entry name" value="AAA"/>
    <property type="match status" value="2"/>
</dbReference>
<keyword evidence="6" id="KW-0547">Nucleotide-binding</keyword>
<dbReference type="Pfam" id="PF00005">
    <property type="entry name" value="ABC_tran"/>
    <property type="match status" value="2"/>
</dbReference>
<organism evidence="13 14">
    <name type="scientific">Vitis vinifera</name>
    <name type="common">Grape</name>
    <dbReference type="NCBI Taxonomy" id="29760"/>
    <lineage>
        <taxon>Eukaryota</taxon>
        <taxon>Viridiplantae</taxon>
        <taxon>Streptophyta</taxon>
        <taxon>Embryophyta</taxon>
        <taxon>Tracheophyta</taxon>
        <taxon>Spermatophyta</taxon>
        <taxon>Magnoliopsida</taxon>
        <taxon>eudicotyledons</taxon>
        <taxon>Gunneridae</taxon>
        <taxon>Pentapetalae</taxon>
        <taxon>rosids</taxon>
        <taxon>Vitales</taxon>
        <taxon>Vitaceae</taxon>
        <taxon>Viteae</taxon>
        <taxon>Vitis</taxon>
    </lineage>
</organism>
<dbReference type="SUPFAM" id="SSF52540">
    <property type="entry name" value="P-loop containing nucleoside triphosphate hydrolases"/>
    <property type="match status" value="2"/>
</dbReference>
<dbReference type="FunFam" id="3.40.50.300:FF:000059">
    <property type="entry name" value="ABC transporter G family member 40"/>
    <property type="match status" value="1"/>
</dbReference>
<dbReference type="Proteomes" id="UP000009183">
    <property type="component" value="Chromosome 11"/>
</dbReference>
<dbReference type="eggNOG" id="KOG0065">
    <property type="taxonomic scope" value="Eukaryota"/>
</dbReference>
<feature type="transmembrane region" description="Helical" evidence="11">
    <location>
        <begin position="1339"/>
        <end position="1363"/>
    </location>
</feature>
<evidence type="ECO:0000313" key="13">
    <source>
        <dbReference type="EMBL" id="CCB51552.1"/>
    </source>
</evidence>
<dbReference type="InterPro" id="IPR003439">
    <property type="entry name" value="ABC_transporter-like_ATP-bd"/>
</dbReference>
<dbReference type="Pfam" id="PF01061">
    <property type="entry name" value="ABC2_membrane"/>
    <property type="match status" value="2"/>
</dbReference>
<feature type="transmembrane region" description="Helical" evidence="11">
    <location>
        <begin position="1446"/>
        <end position="1467"/>
    </location>
</feature>
<dbReference type="InterPro" id="IPR013525">
    <property type="entry name" value="ABC2_TM"/>
</dbReference>
<dbReference type="GO" id="GO:0016887">
    <property type="term" value="F:ATP hydrolysis activity"/>
    <property type="evidence" value="ECO:0007669"/>
    <property type="project" value="InterPro"/>
</dbReference>
<dbReference type="Pfam" id="PF14510">
    <property type="entry name" value="ABC_trans_N"/>
    <property type="match status" value="1"/>
</dbReference>
<feature type="transmembrane region" description="Helical" evidence="11">
    <location>
        <begin position="611"/>
        <end position="632"/>
    </location>
</feature>
<name>F6HH56_VITVI</name>
<accession>F6HH56</accession>
<dbReference type="InterPro" id="IPR017871">
    <property type="entry name" value="ABC_transporter-like_CS"/>
</dbReference>
<dbReference type="Gene3D" id="3.40.50.300">
    <property type="entry name" value="P-loop containing nucleotide triphosphate hydrolases"/>
    <property type="match status" value="2"/>
</dbReference>
<evidence type="ECO:0000256" key="9">
    <source>
        <dbReference type="ARBA" id="ARBA00023136"/>
    </source>
</evidence>
<feature type="domain" description="ABC transporter" evidence="12">
    <location>
        <begin position="880"/>
        <end position="1132"/>
    </location>
</feature>
<proteinExistence type="inferred from homology"/>
<feature type="transmembrane region" description="Helical" evidence="11">
    <location>
        <begin position="528"/>
        <end position="547"/>
    </location>
</feature>
<dbReference type="InParanoid" id="F6HH56"/>
<gene>
    <name evidence="13" type="ordered locus">VIT_11s0016g04590</name>
</gene>
<keyword evidence="7" id="KW-0067">ATP-binding</keyword>
<dbReference type="HOGENOM" id="CLU_000604_35_6_1"/>
<dbReference type="GO" id="GO:0140359">
    <property type="term" value="F:ABC-type transporter activity"/>
    <property type="evidence" value="ECO:0007669"/>
    <property type="project" value="InterPro"/>
</dbReference>
<dbReference type="CDD" id="cd03232">
    <property type="entry name" value="ABCG_PDR_domain2"/>
    <property type="match status" value="1"/>
</dbReference>
<evidence type="ECO:0000256" key="4">
    <source>
        <dbReference type="ARBA" id="ARBA00022692"/>
    </source>
</evidence>
<dbReference type="PROSITE" id="PS50893">
    <property type="entry name" value="ABC_TRANSPORTER_2"/>
    <property type="match status" value="2"/>
</dbReference>
<dbReference type="FunCoup" id="F6HH56">
    <property type="interactions" value="193"/>
</dbReference>
<feature type="transmembrane region" description="Helical" evidence="11">
    <location>
        <begin position="1227"/>
        <end position="1247"/>
    </location>
</feature>
<feature type="transmembrane region" description="Helical" evidence="11">
    <location>
        <begin position="692"/>
        <end position="714"/>
    </location>
</feature>
<reference evidence="14" key="1">
    <citation type="journal article" date="2007" name="Nature">
        <title>The grapevine genome sequence suggests ancestral hexaploidization in major angiosperm phyla.</title>
        <authorList>
            <consortium name="The French-Italian Public Consortium for Grapevine Genome Characterization."/>
            <person name="Jaillon O."/>
            <person name="Aury J.-M."/>
            <person name="Noel B."/>
            <person name="Policriti A."/>
            <person name="Clepet C."/>
            <person name="Casagrande A."/>
            <person name="Choisne N."/>
            <person name="Aubourg S."/>
            <person name="Vitulo N."/>
            <person name="Jubin C."/>
            <person name="Vezzi A."/>
            <person name="Legeai F."/>
            <person name="Hugueney P."/>
            <person name="Dasilva C."/>
            <person name="Horner D."/>
            <person name="Mica E."/>
            <person name="Jublot D."/>
            <person name="Poulain J."/>
            <person name="Bruyere C."/>
            <person name="Billault A."/>
            <person name="Segurens B."/>
            <person name="Gouyvenoux M."/>
            <person name="Ugarte E."/>
            <person name="Cattonaro F."/>
            <person name="Anthouard V."/>
            <person name="Vico V."/>
            <person name="Del Fabbro C."/>
            <person name="Alaux M."/>
            <person name="Di Gaspero G."/>
            <person name="Dumas V."/>
            <person name="Felice N."/>
            <person name="Paillard S."/>
            <person name="Juman I."/>
            <person name="Moroldo M."/>
            <person name="Scalabrin S."/>
            <person name="Canaguier A."/>
            <person name="Le Clainche I."/>
            <person name="Malacrida G."/>
            <person name="Durand E."/>
            <person name="Pesole G."/>
            <person name="Laucou V."/>
            <person name="Chatelet P."/>
            <person name="Merdinoglu D."/>
            <person name="Delledonne M."/>
            <person name="Pezzotti M."/>
            <person name="Lecharny A."/>
            <person name="Scarpelli C."/>
            <person name="Artiguenave F."/>
            <person name="Pe M.E."/>
            <person name="Valle G."/>
            <person name="Morgante M."/>
            <person name="Caboche M."/>
            <person name="Adam-Blondon A.-F."/>
            <person name="Weissenbach J."/>
            <person name="Quetier F."/>
            <person name="Wincker P."/>
        </authorList>
    </citation>
    <scope>NUCLEOTIDE SEQUENCE [LARGE SCALE GENOMIC DNA]</scope>
    <source>
        <strain evidence="14">cv. Pinot noir / PN40024</strain>
    </source>
</reference>
<feature type="transmembrane region" description="Helical" evidence="11">
    <location>
        <begin position="1369"/>
        <end position="1388"/>
    </location>
</feature>
<evidence type="ECO:0000256" key="1">
    <source>
        <dbReference type="ARBA" id="ARBA00004141"/>
    </source>
</evidence>
<dbReference type="PaxDb" id="29760-VIT_11s0016g04590.t01"/>
<keyword evidence="8 11" id="KW-1133">Transmembrane helix</keyword>
<dbReference type="InterPro" id="IPR013581">
    <property type="entry name" value="PDR_assoc"/>
</dbReference>
<feature type="transmembrane region" description="Helical" evidence="11">
    <location>
        <begin position="1400"/>
        <end position="1419"/>
    </location>
</feature>
<dbReference type="FunFam" id="3.40.50.300:FF:000179">
    <property type="entry name" value="ABC transporter G family member 34"/>
    <property type="match status" value="1"/>
</dbReference>